<dbReference type="PANTHER" id="PTHR10491:SF4">
    <property type="entry name" value="METHIONINE ADENOSYLTRANSFERASE 2 SUBUNIT BETA"/>
    <property type="match status" value="1"/>
</dbReference>
<reference evidence="2 3" key="1">
    <citation type="journal article" date="2020" name="Microbiol. Resour. Announc.">
        <title>Draft Genome Sequence of a Cladosporium Species Isolated from the Mesophotic Ascidian Didemnum maculosum.</title>
        <authorList>
            <person name="Gioti A."/>
            <person name="Siaperas R."/>
            <person name="Nikolaivits E."/>
            <person name="Le Goff G."/>
            <person name="Ouazzani J."/>
            <person name="Kotoulas G."/>
            <person name="Topakas E."/>
        </authorList>
    </citation>
    <scope>NUCLEOTIDE SEQUENCE [LARGE SCALE GENOMIC DNA]</scope>
    <source>
        <strain evidence="2 3">TM138-S3</strain>
    </source>
</reference>
<dbReference type="Proteomes" id="UP000803884">
    <property type="component" value="Unassembled WGS sequence"/>
</dbReference>
<dbReference type="SUPFAM" id="SSF51735">
    <property type="entry name" value="NAD(P)-binding Rossmann-fold domains"/>
    <property type="match status" value="1"/>
</dbReference>
<dbReference type="GeneID" id="96006401"/>
<dbReference type="EMBL" id="JAAQHG020000017">
    <property type="protein sequence ID" value="KAL1585903.1"/>
    <property type="molecule type" value="Genomic_DNA"/>
</dbReference>
<comment type="caution">
    <text evidence="2">The sequence shown here is derived from an EMBL/GenBank/DDBJ whole genome shotgun (WGS) entry which is preliminary data.</text>
</comment>
<evidence type="ECO:0000313" key="3">
    <source>
        <dbReference type="Proteomes" id="UP000803884"/>
    </source>
</evidence>
<dbReference type="Gene3D" id="3.40.50.720">
    <property type="entry name" value="NAD(P)-binding Rossmann-like Domain"/>
    <property type="match status" value="1"/>
</dbReference>
<dbReference type="GO" id="GO:0006556">
    <property type="term" value="P:S-adenosylmethionine biosynthetic process"/>
    <property type="evidence" value="ECO:0007669"/>
    <property type="project" value="TreeGrafter"/>
</dbReference>
<dbReference type="InterPro" id="IPR029903">
    <property type="entry name" value="RmlD-like-bd"/>
</dbReference>
<dbReference type="GO" id="GO:0048270">
    <property type="term" value="F:methionine adenosyltransferase regulator activity"/>
    <property type="evidence" value="ECO:0007669"/>
    <property type="project" value="TreeGrafter"/>
</dbReference>
<feature type="domain" description="RmlD-like substrate binding" evidence="1">
    <location>
        <begin position="6"/>
        <end position="182"/>
    </location>
</feature>
<protein>
    <recommendedName>
        <fullName evidence="1">RmlD-like substrate binding domain-containing protein</fullName>
    </recommendedName>
</protein>
<gene>
    <name evidence="2" type="ORF">WHR41_04957</name>
</gene>
<dbReference type="InterPro" id="IPR005913">
    <property type="entry name" value="dTDP_dehydrorham_reduct"/>
</dbReference>
<dbReference type="RefSeq" id="XP_069229009.1">
    <property type="nucleotide sequence ID" value="XM_069373563.1"/>
</dbReference>
<dbReference type="InterPro" id="IPR036291">
    <property type="entry name" value="NAD(P)-bd_dom_sf"/>
</dbReference>
<evidence type="ECO:0000259" key="1">
    <source>
        <dbReference type="Pfam" id="PF04321"/>
    </source>
</evidence>
<sequence>MDSENRFLLIGSQGWICGQLEALLKSQGKTIHATNYRMEDSARMNQLFDEFKPTRVINCAGKTGRPNVDWCEDHKVETVRSNVIGTLMLAELCHERGVHFTNLATGCIYSSTYNADRTQLLSAPFTEADPANFGGSFYSFTKSRAEDLLRATYPRSLTLRIRMPISDDLHPRSFVTKITRYARVVNIPNSNSILHDLLPMVVAMAEHEETGVCNFTNPGAISHNEVLALYKEIVDPQFEWKNFSLEEQAKVIVAERSNCELDATRLMQLVEQYQCEGVDVDVAEIREAYRGCFERMKKNLQMEGGAPVET</sequence>
<proteinExistence type="predicted"/>
<accession>A0AB34KRL1</accession>
<dbReference type="AlphaFoldDB" id="A0AB34KRL1"/>
<dbReference type="Pfam" id="PF04321">
    <property type="entry name" value="RmlD_sub_bind"/>
    <property type="match status" value="1"/>
</dbReference>
<name>A0AB34KRL1_9PEZI</name>
<organism evidence="2 3">
    <name type="scientific">Cladosporium halotolerans</name>
    <dbReference type="NCBI Taxonomy" id="1052096"/>
    <lineage>
        <taxon>Eukaryota</taxon>
        <taxon>Fungi</taxon>
        <taxon>Dikarya</taxon>
        <taxon>Ascomycota</taxon>
        <taxon>Pezizomycotina</taxon>
        <taxon>Dothideomycetes</taxon>
        <taxon>Dothideomycetidae</taxon>
        <taxon>Cladosporiales</taxon>
        <taxon>Cladosporiaceae</taxon>
        <taxon>Cladosporium</taxon>
    </lineage>
</organism>
<dbReference type="GO" id="GO:0048269">
    <property type="term" value="C:methionine adenosyltransferase complex"/>
    <property type="evidence" value="ECO:0007669"/>
    <property type="project" value="TreeGrafter"/>
</dbReference>
<evidence type="ECO:0000313" key="2">
    <source>
        <dbReference type="EMBL" id="KAL1585903.1"/>
    </source>
</evidence>
<keyword evidence="3" id="KW-1185">Reference proteome</keyword>
<dbReference type="PANTHER" id="PTHR10491">
    <property type="entry name" value="DTDP-4-DEHYDRORHAMNOSE REDUCTASE"/>
    <property type="match status" value="1"/>
</dbReference>